<dbReference type="EMBL" id="JAGTJJ010000031">
    <property type="protein sequence ID" value="MDC3985688.1"/>
    <property type="molecule type" value="Genomic_DNA"/>
</dbReference>
<reference evidence="3 4" key="1">
    <citation type="submission" date="2021-04" db="EMBL/GenBank/DDBJ databases">
        <title>Genome analysis of Polyangium sp.</title>
        <authorList>
            <person name="Li Y."/>
            <person name="Wang J."/>
        </authorList>
    </citation>
    <scope>NUCLEOTIDE SEQUENCE [LARGE SCALE GENOMIC DNA]</scope>
    <source>
        <strain evidence="3 4">SDU14</strain>
    </source>
</reference>
<name>A0A9X4AUW7_9BACT</name>
<gene>
    <name evidence="3" type="ORF">KEG57_34730</name>
</gene>
<dbReference type="RefSeq" id="WP_272424895.1">
    <property type="nucleotide sequence ID" value="NZ_JAGTJJ010000031.1"/>
</dbReference>
<feature type="chain" id="PRO_5040848567" evidence="2">
    <location>
        <begin position="25"/>
        <end position="383"/>
    </location>
</feature>
<evidence type="ECO:0000313" key="4">
    <source>
        <dbReference type="Proteomes" id="UP001151081"/>
    </source>
</evidence>
<feature type="region of interest" description="Disordered" evidence="1">
    <location>
        <begin position="342"/>
        <end position="383"/>
    </location>
</feature>
<sequence length="383" mass="41130">MSRRTLLSASMLAALLSAPLSARAQDAAAKQYVDVKIAEPPKQVGLEITMKNGATFSLVDTRDVVGVTPNGSTLTVGLKFDGVATYRNGGHEWRTVLGINEALTKTPALEEPVKSADAFNVESTYLYFVRPWFGPFARFTVGTPLFRGFDVRPTDTTYTIARVTGVTDTVTSRRLTLTDPFHPLTLKETIGPFARPVSGDRFNLETRVGLGGLQTFADGQLILKDDAATADRVEVQELRDVLQVGVEGSLEMWGSFQAKKISYKVGVGVLIPAWNNDMPAAGEAKKNPIQLTNLDIGAAISFKVVEWATLDYELKLVRQPQLTEQWQIRNGMMLTLGLGYSRKPPAPPAPPAKPTPDAALPAAPAPAAPAPAAPAPAPAPVTK</sequence>
<dbReference type="Proteomes" id="UP001151081">
    <property type="component" value="Unassembled WGS sequence"/>
</dbReference>
<feature type="compositionally biased region" description="Pro residues" evidence="1">
    <location>
        <begin position="344"/>
        <end position="354"/>
    </location>
</feature>
<evidence type="ECO:0000256" key="1">
    <source>
        <dbReference type="SAM" id="MobiDB-lite"/>
    </source>
</evidence>
<evidence type="ECO:0000313" key="3">
    <source>
        <dbReference type="EMBL" id="MDC3985688.1"/>
    </source>
</evidence>
<comment type="caution">
    <text evidence="3">The sequence shown here is derived from an EMBL/GenBank/DDBJ whole genome shotgun (WGS) entry which is preliminary data.</text>
</comment>
<protein>
    <submittedName>
        <fullName evidence="3">Uncharacterized protein</fullName>
    </submittedName>
</protein>
<organism evidence="3 4">
    <name type="scientific">Polyangium jinanense</name>
    <dbReference type="NCBI Taxonomy" id="2829994"/>
    <lineage>
        <taxon>Bacteria</taxon>
        <taxon>Pseudomonadati</taxon>
        <taxon>Myxococcota</taxon>
        <taxon>Polyangia</taxon>
        <taxon>Polyangiales</taxon>
        <taxon>Polyangiaceae</taxon>
        <taxon>Polyangium</taxon>
    </lineage>
</organism>
<evidence type="ECO:0000256" key="2">
    <source>
        <dbReference type="SAM" id="SignalP"/>
    </source>
</evidence>
<proteinExistence type="predicted"/>
<keyword evidence="4" id="KW-1185">Reference proteome</keyword>
<keyword evidence="2" id="KW-0732">Signal</keyword>
<feature type="compositionally biased region" description="Pro residues" evidence="1">
    <location>
        <begin position="363"/>
        <end position="383"/>
    </location>
</feature>
<accession>A0A9X4AUW7</accession>
<feature type="signal peptide" evidence="2">
    <location>
        <begin position="1"/>
        <end position="24"/>
    </location>
</feature>
<dbReference type="AlphaFoldDB" id="A0A9X4AUW7"/>